<feature type="compositionally biased region" description="Acidic residues" evidence="1">
    <location>
        <begin position="180"/>
        <end position="192"/>
    </location>
</feature>
<evidence type="ECO:0000313" key="3">
    <source>
        <dbReference type="Proteomes" id="UP001447188"/>
    </source>
</evidence>
<dbReference type="EMBL" id="JBBBZM010000006">
    <property type="protein sequence ID" value="KAL0640094.1"/>
    <property type="molecule type" value="Genomic_DNA"/>
</dbReference>
<gene>
    <name evidence="2" type="ORF">Q9L58_000922</name>
</gene>
<evidence type="ECO:0000256" key="1">
    <source>
        <dbReference type="SAM" id="MobiDB-lite"/>
    </source>
</evidence>
<feature type="compositionally biased region" description="Basic and acidic residues" evidence="1">
    <location>
        <begin position="206"/>
        <end position="218"/>
    </location>
</feature>
<feature type="region of interest" description="Disordered" evidence="1">
    <location>
        <begin position="173"/>
        <end position="244"/>
    </location>
</feature>
<comment type="caution">
    <text evidence="2">The sequence shown here is derived from an EMBL/GenBank/DDBJ whole genome shotgun (WGS) entry which is preliminary data.</text>
</comment>
<feature type="compositionally biased region" description="Gly residues" evidence="1">
    <location>
        <begin position="193"/>
        <end position="205"/>
    </location>
</feature>
<name>A0ABR3GW04_9PEZI</name>
<dbReference type="Proteomes" id="UP001447188">
    <property type="component" value="Unassembled WGS sequence"/>
</dbReference>
<reference evidence="2 3" key="1">
    <citation type="submission" date="2024-02" db="EMBL/GenBank/DDBJ databases">
        <title>Discinaceae phylogenomics.</title>
        <authorList>
            <person name="Dirks A.C."/>
            <person name="James T.Y."/>
        </authorList>
    </citation>
    <scope>NUCLEOTIDE SEQUENCE [LARGE SCALE GENOMIC DNA]</scope>
    <source>
        <strain evidence="2 3">ACD0624</strain>
    </source>
</reference>
<sequence length="244" mass="25336">MSPVTTPPPCSGALSEIIRSLPSIPSIFPDDFFFSLFPGRATSAARGVGACCVDDSDFLRREVDSGCGCGGGCLFDGLRLDRVEKVGDRSAPVSGLPGGANLLASLLDALLLGAGPAATLLALDDFLVDSFLDTGAECLVPDGCLALPETTRLDGTSPSVDAPFEVRRLCFLGDSGPGPSDDEPDDDDDDEGGGFPFAAGGGPREMGGRHMVVGERARGASRQDLWRNSGSEELLDETTDDYCL</sequence>
<proteinExistence type="predicted"/>
<feature type="compositionally biased region" description="Acidic residues" evidence="1">
    <location>
        <begin position="233"/>
        <end position="244"/>
    </location>
</feature>
<accession>A0ABR3GW04</accession>
<evidence type="ECO:0000313" key="2">
    <source>
        <dbReference type="EMBL" id="KAL0640094.1"/>
    </source>
</evidence>
<organism evidence="2 3">
    <name type="scientific">Discina gigas</name>
    <dbReference type="NCBI Taxonomy" id="1032678"/>
    <lineage>
        <taxon>Eukaryota</taxon>
        <taxon>Fungi</taxon>
        <taxon>Dikarya</taxon>
        <taxon>Ascomycota</taxon>
        <taxon>Pezizomycotina</taxon>
        <taxon>Pezizomycetes</taxon>
        <taxon>Pezizales</taxon>
        <taxon>Discinaceae</taxon>
        <taxon>Discina</taxon>
    </lineage>
</organism>
<protein>
    <submittedName>
        <fullName evidence="2">Uncharacterized protein</fullName>
    </submittedName>
</protein>
<keyword evidence="3" id="KW-1185">Reference proteome</keyword>